<protein>
    <submittedName>
        <fullName evidence="1">Uncharacterized protein</fullName>
    </submittedName>
</protein>
<dbReference type="EMBL" id="ML179179">
    <property type="protein sequence ID" value="THU96318.1"/>
    <property type="molecule type" value="Genomic_DNA"/>
</dbReference>
<dbReference type="Proteomes" id="UP000297245">
    <property type="component" value="Unassembled WGS sequence"/>
</dbReference>
<sequence>MFSLVFPLKIGRIPAKRRMVGSWTNMELMTVDFNLKSPESWLIESFVFLGTIQAFCYSALTWRFRTKNSVIIKVAKIWHVKTGRLRVCGTRRCSEPLMFSDERSSRVDTGIAGQEFGLNGILSILLNWFYSNLITRRERHHKRVDLPRRGLLDRFLFQELKRHIYCEDPTTLKEIRAEMVFQKKSRPTGTPLRERRPYALESRSKQTVVIPTRGDPSET</sequence>
<organism evidence="1 2">
    <name type="scientific">Dendrothele bispora (strain CBS 962.96)</name>
    <dbReference type="NCBI Taxonomy" id="1314807"/>
    <lineage>
        <taxon>Eukaryota</taxon>
        <taxon>Fungi</taxon>
        <taxon>Dikarya</taxon>
        <taxon>Basidiomycota</taxon>
        <taxon>Agaricomycotina</taxon>
        <taxon>Agaricomycetes</taxon>
        <taxon>Agaricomycetidae</taxon>
        <taxon>Agaricales</taxon>
        <taxon>Agaricales incertae sedis</taxon>
        <taxon>Dendrothele</taxon>
    </lineage>
</organism>
<keyword evidence="2" id="KW-1185">Reference proteome</keyword>
<proteinExistence type="predicted"/>
<name>A0A4S8M3N5_DENBC</name>
<gene>
    <name evidence="1" type="ORF">K435DRAFT_797383</name>
</gene>
<evidence type="ECO:0000313" key="2">
    <source>
        <dbReference type="Proteomes" id="UP000297245"/>
    </source>
</evidence>
<reference evidence="1 2" key="1">
    <citation type="journal article" date="2019" name="Nat. Ecol. Evol.">
        <title>Megaphylogeny resolves global patterns of mushroom evolution.</title>
        <authorList>
            <person name="Varga T."/>
            <person name="Krizsan K."/>
            <person name="Foldi C."/>
            <person name="Dima B."/>
            <person name="Sanchez-Garcia M."/>
            <person name="Sanchez-Ramirez S."/>
            <person name="Szollosi G.J."/>
            <person name="Szarkandi J.G."/>
            <person name="Papp V."/>
            <person name="Albert L."/>
            <person name="Andreopoulos W."/>
            <person name="Angelini C."/>
            <person name="Antonin V."/>
            <person name="Barry K.W."/>
            <person name="Bougher N.L."/>
            <person name="Buchanan P."/>
            <person name="Buyck B."/>
            <person name="Bense V."/>
            <person name="Catcheside P."/>
            <person name="Chovatia M."/>
            <person name="Cooper J."/>
            <person name="Damon W."/>
            <person name="Desjardin D."/>
            <person name="Finy P."/>
            <person name="Geml J."/>
            <person name="Haridas S."/>
            <person name="Hughes K."/>
            <person name="Justo A."/>
            <person name="Karasinski D."/>
            <person name="Kautmanova I."/>
            <person name="Kiss B."/>
            <person name="Kocsube S."/>
            <person name="Kotiranta H."/>
            <person name="LaButti K.M."/>
            <person name="Lechner B.E."/>
            <person name="Liimatainen K."/>
            <person name="Lipzen A."/>
            <person name="Lukacs Z."/>
            <person name="Mihaltcheva S."/>
            <person name="Morgado L.N."/>
            <person name="Niskanen T."/>
            <person name="Noordeloos M.E."/>
            <person name="Ohm R.A."/>
            <person name="Ortiz-Santana B."/>
            <person name="Ovrebo C."/>
            <person name="Racz N."/>
            <person name="Riley R."/>
            <person name="Savchenko A."/>
            <person name="Shiryaev A."/>
            <person name="Soop K."/>
            <person name="Spirin V."/>
            <person name="Szebenyi C."/>
            <person name="Tomsovsky M."/>
            <person name="Tulloss R.E."/>
            <person name="Uehling J."/>
            <person name="Grigoriev I.V."/>
            <person name="Vagvolgyi C."/>
            <person name="Papp T."/>
            <person name="Martin F.M."/>
            <person name="Miettinen O."/>
            <person name="Hibbett D.S."/>
            <person name="Nagy L.G."/>
        </authorList>
    </citation>
    <scope>NUCLEOTIDE SEQUENCE [LARGE SCALE GENOMIC DNA]</scope>
    <source>
        <strain evidence="1 2">CBS 962.96</strain>
    </source>
</reference>
<evidence type="ECO:0000313" key="1">
    <source>
        <dbReference type="EMBL" id="THU96318.1"/>
    </source>
</evidence>
<accession>A0A4S8M3N5</accession>
<dbReference type="AlphaFoldDB" id="A0A4S8M3N5"/>